<dbReference type="AlphaFoldDB" id="A0A834TPJ6"/>
<dbReference type="InterPro" id="IPR044730">
    <property type="entry name" value="RNase_H-like_dom_plant"/>
</dbReference>
<dbReference type="Pfam" id="PF13456">
    <property type="entry name" value="RVT_3"/>
    <property type="match status" value="1"/>
</dbReference>
<dbReference type="Proteomes" id="UP000634136">
    <property type="component" value="Unassembled WGS sequence"/>
</dbReference>
<feature type="region of interest" description="Disordered" evidence="1">
    <location>
        <begin position="52"/>
        <end position="112"/>
    </location>
</feature>
<dbReference type="InterPro" id="IPR036691">
    <property type="entry name" value="Endo/exonu/phosph_ase_sf"/>
</dbReference>
<dbReference type="PANTHER" id="PTHR47723:SF19">
    <property type="entry name" value="POLYNUCLEOTIDYL TRANSFERASE, RIBONUCLEASE H-LIKE SUPERFAMILY PROTEIN"/>
    <property type="match status" value="1"/>
</dbReference>
<dbReference type="GO" id="GO:0004523">
    <property type="term" value="F:RNA-DNA hybrid ribonuclease activity"/>
    <property type="evidence" value="ECO:0007669"/>
    <property type="project" value="InterPro"/>
</dbReference>
<evidence type="ECO:0000313" key="6">
    <source>
        <dbReference type="Proteomes" id="UP000634136"/>
    </source>
</evidence>
<name>A0A834TPJ6_9FABA</name>
<accession>A0A834TPJ6</accession>
<sequence length="875" mass="99040">MHMEEGLVASNEGGFSDNLHGKGMVRVTAQGRPNMSSKLSLVPSQALSMKDKGVASGKPHRVNSLLDPGPSVKNGPVIGHLKNVDSRNKEGTTWTPPRSIILKEPPDRGAKQGVHLSEVSKAFVEYGEASQVMQMDVDGSGVARLIRDLRRKYEFDFLALMETHQHGVNAQRIIGRLGFNRSEVVEARGHSGGIWCMWDDKRIMIRTVHKHDQLVHFQISDNQNIWFLTVVYGSPQPSLRRELWSQLNRIGESMSNPWCVAGDFNAFLFSHEKLGGSTMGSRPDSRFLDTMERNELLDLGYAGPGVTWRRGDVAIRLDRIVVNTSWRRMFQEASVFHLPHFKSDHSPLLLKLCHSISTTVRKDRPFRFLASWLLHDGFSDVVGSAWNSEWFSSVGCFHEKITDRPNSSRLWKGITNAWNHVQEGVIWRLGNGLQVKFWLDPWLPNGKTLIEYAVAPIPVADRELVAANFVSASGDWDWDRFAYFIPEEVRNMVSGVLPPSSILPCDKVAWRHSNDGEFSTRSAYHAITRHNGRSSVAFWKVLWKWRGMERIRSFLWLCGYNRLLTNEARKRRGLTDVDVCCRCGHGVESLLHTLRDCRKVKPFWMKLVHPSHWHIFFGMSRMDWLEKNLSSSSMEGLSGRPWDVIFATACWVFWKMRNAEVFKEDDLTISDPIRHIFHMVDSTSRALVRQRLGLIDSVVKVPQFVSWQRPELGWVKMNVDAARSDSQHRTACGGVARDYLGSFLAGFTKYLGDCSVLQAELYAIANGLEVAWSLGFRKVVIESDSLTAVNLLKTPVRSTHPCAATLFRIQTLAEQDWLVSYVHVLREGNMAADAVAAHALTMLDNLAVFTMAPAFLTRWLKHDADGKGAVRSCVV</sequence>
<keyword evidence="5" id="KW-0548">Nucleotidyltransferase</keyword>
<dbReference type="InterPro" id="IPR005135">
    <property type="entry name" value="Endo/exonuclease/phosphatase"/>
</dbReference>
<dbReference type="GO" id="GO:0003676">
    <property type="term" value="F:nucleic acid binding"/>
    <property type="evidence" value="ECO:0007669"/>
    <property type="project" value="InterPro"/>
</dbReference>
<protein>
    <submittedName>
        <fullName evidence="5">Non-LTR retroelement reverse transcriptase</fullName>
    </submittedName>
</protein>
<evidence type="ECO:0000313" key="5">
    <source>
        <dbReference type="EMBL" id="KAF7825117.1"/>
    </source>
</evidence>
<reference evidence="5" key="1">
    <citation type="submission" date="2020-09" db="EMBL/GenBank/DDBJ databases">
        <title>Genome-Enabled Discovery of Anthraquinone Biosynthesis in Senna tora.</title>
        <authorList>
            <person name="Kang S.-H."/>
            <person name="Pandey R.P."/>
            <person name="Lee C.-M."/>
            <person name="Sim J.-S."/>
            <person name="Jeong J.-T."/>
            <person name="Choi B.-S."/>
            <person name="Jung M."/>
            <person name="Ginzburg D."/>
            <person name="Zhao K."/>
            <person name="Won S.Y."/>
            <person name="Oh T.-J."/>
            <person name="Yu Y."/>
            <person name="Kim N.-H."/>
            <person name="Lee O.R."/>
            <person name="Lee T.-H."/>
            <person name="Bashyal P."/>
            <person name="Kim T.-S."/>
            <person name="Lee W.-H."/>
            <person name="Kawkins C."/>
            <person name="Kim C.-K."/>
            <person name="Kim J.S."/>
            <person name="Ahn B.O."/>
            <person name="Rhee S.Y."/>
            <person name="Sohng J.K."/>
        </authorList>
    </citation>
    <scope>NUCLEOTIDE SEQUENCE</scope>
    <source>
        <tissue evidence="5">Leaf</tissue>
    </source>
</reference>
<dbReference type="OrthoDB" id="1881450at2759"/>
<dbReference type="SUPFAM" id="SSF56219">
    <property type="entry name" value="DNase I-like"/>
    <property type="match status" value="1"/>
</dbReference>
<dbReference type="InterPro" id="IPR002156">
    <property type="entry name" value="RNaseH_domain"/>
</dbReference>
<dbReference type="GO" id="GO:0003964">
    <property type="term" value="F:RNA-directed DNA polymerase activity"/>
    <property type="evidence" value="ECO:0007669"/>
    <property type="project" value="UniProtKB-KW"/>
</dbReference>
<organism evidence="5 6">
    <name type="scientific">Senna tora</name>
    <dbReference type="NCBI Taxonomy" id="362788"/>
    <lineage>
        <taxon>Eukaryota</taxon>
        <taxon>Viridiplantae</taxon>
        <taxon>Streptophyta</taxon>
        <taxon>Embryophyta</taxon>
        <taxon>Tracheophyta</taxon>
        <taxon>Spermatophyta</taxon>
        <taxon>Magnoliopsida</taxon>
        <taxon>eudicotyledons</taxon>
        <taxon>Gunneridae</taxon>
        <taxon>Pentapetalae</taxon>
        <taxon>rosids</taxon>
        <taxon>fabids</taxon>
        <taxon>Fabales</taxon>
        <taxon>Fabaceae</taxon>
        <taxon>Caesalpinioideae</taxon>
        <taxon>Cassia clade</taxon>
        <taxon>Senna</taxon>
    </lineage>
</organism>
<dbReference type="Pfam" id="PF13966">
    <property type="entry name" value="zf-RVT"/>
    <property type="match status" value="1"/>
</dbReference>
<keyword evidence="6" id="KW-1185">Reference proteome</keyword>
<feature type="domain" description="RNase H type-1" evidence="3">
    <location>
        <begin position="718"/>
        <end position="839"/>
    </location>
</feature>
<dbReference type="SUPFAM" id="SSF53098">
    <property type="entry name" value="Ribonuclease H-like"/>
    <property type="match status" value="1"/>
</dbReference>
<dbReference type="PANTHER" id="PTHR47723">
    <property type="entry name" value="OS05G0353850 PROTEIN"/>
    <property type="match status" value="1"/>
</dbReference>
<dbReference type="EMBL" id="JAAIUW010000006">
    <property type="protein sequence ID" value="KAF7825117.1"/>
    <property type="molecule type" value="Genomic_DNA"/>
</dbReference>
<dbReference type="InterPro" id="IPR053151">
    <property type="entry name" value="RNase_H-like"/>
</dbReference>
<dbReference type="InterPro" id="IPR036397">
    <property type="entry name" value="RNaseH_sf"/>
</dbReference>
<keyword evidence="5" id="KW-0695">RNA-directed DNA polymerase</keyword>
<evidence type="ECO:0000259" key="2">
    <source>
        <dbReference type="Pfam" id="PF03372"/>
    </source>
</evidence>
<dbReference type="CDD" id="cd06222">
    <property type="entry name" value="RNase_H_like"/>
    <property type="match status" value="1"/>
</dbReference>
<dbReference type="Gene3D" id="3.30.420.10">
    <property type="entry name" value="Ribonuclease H-like superfamily/Ribonuclease H"/>
    <property type="match status" value="1"/>
</dbReference>
<comment type="caution">
    <text evidence="5">The sequence shown here is derived from an EMBL/GenBank/DDBJ whole genome shotgun (WGS) entry which is preliminary data.</text>
</comment>
<feature type="domain" description="Endonuclease/exonuclease/phosphatase" evidence="2">
    <location>
        <begin position="143"/>
        <end position="345"/>
    </location>
</feature>
<feature type="domain" description="Reverse transcriptase zinc-binding" evidence="4">
    <location>
        <begin position="518"/>
        <end position="604"/>
    </location>
</feature>
<keyword evidence="5" id="KW-0808">Transferase</keyword>
<gene>
    <name evidence="5" type="ORF">G2W53_016281</name>
</gene>
<proteinExistence type="predicted"/>
<dbReference type="Pfam" id="PF03372">
    <property type="entry name" value="Exo_endo_phos"/>
    <property type="match status" value="1"/>
</dbReference>
<dbReference type="InterPro" id="IPR026960">
    <property type="entry name" value="RVT-Znf"/>
</dbReference>
<evidence type="ECO:0000259" key="4">
    <source>
        <dbReference type="Pfam" id="PF13966"/>
    </source>
</evidence>
<dbReference type="InterPro" id="IPR012337">
    <property type="entry name" value="RNaseH-like_sf"/>
</dbReference>
<dbReference type="Gene3D" id="3.60.10.10">
    <property type="entry name" value="Endonuclease/exonuclease/phosphatase"/>
    <property type="match status" value="1"/>
</dbReference>
<evidence type="ECO:0000259" key="3">
    <source>
        <dbReference type="Pfam" id="PF13456"/>
    </source>
</evidence>
<evidence type="ECO:0000256" key="1">
    <source>
        <dbReference type="SAM" id="MobiDB-lite"/>
    </source>
</evidence>